<dbReference type="InterPro" id="IPR044750">
    <property type="entry name" value="C2_SRC2/BAP"/>
</dbReference>
<evidence type="ECO:0000313" key="2">
    <source>
        <dbReference type="EMBL" id="KAK9910577.1"/>
    </source>
</evidence>
<dbReference type="Pfam" id="PF00168">
    <property type="entry name" value="C2"/>
    <property type="match status" value="1"/>
</dbReference>
<dbReference type="SUPFAM" id="SSF49562">
    <property type="entry name" value="C2 domain (Calcium/lipid-binding domain, CaLB)"/>
    <property type="match status" value="1"/>
</dbReference>
<dbReference type="PANTHER" id="PTHR32246">
    <property type="entry name" value="INGRESSION PROTEIN FIC1"/>
    <property type="match status" value="1"/>
</dbReference>
<comment type="caution">
    <text evidence="2">The sequence shown here is derived from an EMBL/GenBank/DDBJ whole genome shotgun (WGS) entry which is preliminary data.</text>
</comment>
<dbReference type="InterPro" id="IPR035892">
    <property type="entry name" value="C2_domain_sf"/>
</dbReference>
<dbReference type="InterPro" id="IPR000008">
    <property type="entry name" value="C2_dom"/>
</dbReference>
<feature type="domain" description="C2" evidence="1">
    <location>
        <begin position="1"/>
        <end position="119"/>
    </location>
</feature>
<protein>
    <recommendedName>
        <fullName evidence="1">C2 domain-containing protein</fullName>
    </recommendedName>
</protein>
<dbReference type="Proteomes" id="UP001457282">
    <property type="component" value="Unassembled WGS sequence"/>
</dbReference>
<dbReference type="AlphaFoldDB" id="A0AAW1VR85"/>
<dbReference type="PANTHER" id="PTHR32246:SF17">
    <property type="entry name" value="BON1-ASSOCIATED PROTEIN 2"/>
    <property type="match status" value="1"/>
</dbReference>
<evidence type="ECO:0000313" key="3">
    <source>
        <dbReference type="Proteomes" id="UP001457282"/>
    </source>
</evidence>
<organism evidence="2 3">
    <name type="scientific">Rubus argutus</name>
    <name type="common">Southern blackberry</name>
    <dbReference type="NCBI Taxonomy" id="59490"/>
    <lineage>
        <taxon>Eukaryota</taxon>
        <taxon>Viridiplantae</taxon>
        <taxon>Streptophyta</taxon>
        <taxon>Embryophyta</taxon>
        <taxon>Tracheophyta</taxon>
        <taxon>Spermatophyta</taxon>
        <taxon>Magnoliopsida</taxon>
        <taxon>eudicotyledons</taxon>
        <taxon>Gunneridae</taxon>
        <taxon>Pentapetalae</taxon>
        <taxon>rosids</taxon>
        <taxon>fabids</taxon>
        <taxon>Rosales</taxon>
        <taxon>Rosaceae</taxon>
        <taxon>Rosoideae</taxon>
        <taxon>Rosoideae incertae sedis</taxon>
        <taxon>Rubus</taxon>
    </lineage>
</organism>
<dbReference type="CDD" id="cd04051">
    <property type="entry name" value="C2_SRC2_like"/>
    <property type="match status" value="1"/>
</dbReference>
<keyword evidence="3" id="KW-1185">Reference proteome</keyword>
<name>A0AAW1VR85_RUBAR</name>
<reference evidence="2 3" key="1">
    <citation type="journal article" date="2023" name="G3 (Bethesda)">
        <title>A chromosome-length genome assembly and annotation of blackberry (Rubus argutus, cv. 'Hillquist').</title>
        <authorList>
            <person name="Bruna T."/>
            <person name="Aryal R."/>
            <person name="Dudchenko O."/>
            <person name="Sargent D.J."/>
            <person name="Mead D."/>
            <person name="Buti M."/>
            <person name="Cavallini A."/>
            <person name="Hytonen T."/>
            <person name="Andres J."/>
            <person name="Pham M."/>
            <person name="Weisz D."/>
            <person name="Mascagni F."/>
            <person name="Usai G."/>
            <person name="Natali L."/>
            <person name="Bassil N."/>
            <person name="Fernandez G.E."/>
            <person name="Lomsadze A."/>
            <person name="Armour M."/>
            <person name="Olukolu B."/>
            <person name="Poorten T."/>
            <person name="Britton C."/>
            <person name="Davik J."/>
            <person name="Ashrafi H."/>
            <person name="Aiden E.L."/>
            <person name="Borodovsky M."/>
            <person name="Worthington M."/>
        </authorList>
    </citation>
    <scope>NUCLEOTIDE SEQUENCE [LARGE SCALE GENOMIC DNA]</scope>
    <source>
        <strain evidence="2">PI 553951</strain>
    </source>
</reference>
<dbReference type="Gene3D" id="2.60.40.150">
    <property type="entry name" value="C2 domain"/>
    <property type="match status" value="1"/>
</dbReference>
<dbReference type="EMBL" id="JBEDUW010000007">
    <property type="protein sequence ID" value="KAK9910577.1"/>
    <property type="molecule type" value="Genomic_DNA"/>
</dbReference>
<evidence type="ECO:0000259" key="1">
    <source>
        <dbReference type="PROSITE" id="PS50004"/>
    </source>
</evidence>
<dbReference type="SMART" id="SM00239">
    <property type="entry name" value="C2"/>
    <property type="match status" value="1"/>
</dbReference>
<proteinExistence type="predicted"/>
<dbReference type="PROSITE" id="PS50004">
    <property type="entry name" value="C2"/>
    <property type="match status" value="1"/>
</dbReference>
<sequence>MAASTSRSVEITVLSAENLQSNRKPFKKNSYVTVRTDAGTASKWHRTAETDCEGGGPRWNEKLVIELPAQARNLIVEVQCNNGERTIGAASIPVTDFVGGWVPEDYLHFLSYRLRDERGVRNGIVNISVRIKVPEGMMSTYARKVTSGCASTSLQTKVGHPAVDNSGVATGVPVDWRSYSRVSY</sequence>
<accession>A0AAW1VR85</accession>
<dbReference type="GO" id="GO:0006952">
    <property type="term" value="P:defense response"/>
    <property type="evidence" value="ECO:0007669"/>
    <property type="project" value="InterPro"/>
</dbReference>
<gene>
    <name evidence="2" type="ORF">M0R45_034533</name>
</gene>